<reference evidence="3 4" key="1">
    <citation type="submission" date="2019-01" db="EMBL/GenBank/DDBJ databases">
        <title>Ancylomarina salipaludis sp. nov., isolated from a salt marsh.</title>
        <authorList>
            <person name="Yoon J.-H."/>
        </authorList>
    </citation>
    <scope>NUCLEOTIDE SEQUENCE [LARGE SCALE GENOMIC DNA]</scope>
    <source>
        <strain evidence="3 4">SHSM-M15</strain>
    </source>
</reference>
<dbReference type="PANTHER" id="PTHR45947:SF3">
    <property type="entry name" value="SULFOQUINOVOSYL TRANSFERASE SQD2"/>
    <property type="match status" value="1"/>
</dbReference>
<gene>
    <name evidence="3" type="ORF">EO244_00715</name>
</gene>
<evidence type="ECO:0000259" key="2">
    <source>
        <dbReference type="Pfam" id="PF13439"/>
    </source>
</evidence>
<proteinExistence type="predicted"/>
<dbReference type="RefSeq" id="WP_129251963.1">
    <property type="nucleotide sequence ID" value="NZ_SAXA01000001.1"/>
</dbReference>
<dbReference type="GO" id="GO:0016757">
    <property type="term" value="F:glycosyltransferase activity"/>
    <property type="evidence" value="ECO:0007669"/>
    <property type="project" value="InterPro"/>
</dbReference>
<name>A0A4Q1JPZ2_9BACT</name>
<dbReference type="Pfam" id="PF00534">
    <property type="entry name" value="Glycos_transf_1"/>
    <property type="match status" value="1"/>
</dbReference>
<accession>A0A4Q1JPZ2</accession>
<evidence type="ECO:0000313" key="4">
    <source>
        <dbReference type="Proteomes" id="UP000289703"/>
    </source>
</evidence>
<dbReference type="EMBL" id="SAXA01000001">
    <property type="protein sequence ID" value="RXQ97443.1"/>
    <property type="molecule type" value="Genomic_DNA"/>
</dbReference>
<feature type="domain" description="Glycosyltransferase subfamily 4-like N-terminal" evidence="2">
    <location>
        <begin position="15"/>
        <end position="172"/>
    </location>
</feature>
<organism evidence="3 4">
    <name type="scientific">Ancylomarina salipaludis</name>
    <dbReference type="NCBI Taxonomy" id="2501299"/>
    <lineage>
        <taxon>Bacteria</taxon>
        <taxon>Pseudomonadati</taxon>
        <taxon>Bacteroidota</taxon>
        <taxon>Bacteroidia</taxon>
        <taxon>Marinilabiliales</taxon>
        <taxon>Marinifilaceae</taxon>
        <taxon>Ancylomarina</taxon>
    </lineage>
</organism>
<dbReference type="Pfam" id="PF13439">
    <property type="entry name" value="Glyco_transf_4"/>
    <property type="match status" value="1"/>
</dbReference>
<evidence type="ECO:0000313" key="3">
    <source>
        <dbReference type="EMBL" id="RXQ97443.1"/>
    </source>
</evidence>
<dbReference type="OrthoDB" id="9806653at2"/>
<dbReference type="InterPro" id="IPR001296">
    <property type="entry name" value="Glyco_trans_1"/>
</dbReference>
<protein>
    <submittedName>
        <fullName evidence="3">Glycosyltransferase family 1 protein</fullName>
    </submittedName>
</protein>
<dbReference type="InterPro" id="IPR050194">
    <property type="entry name" value="Glycosyltransferase_grp1"/>
</dbReference>
<comment type="caution">
    <text evidence="3">The sequence shown here is derived from an EMBL/GenBank/DDBJ whole genome shotgun (WGS) entry which is preliminary data.</text>
</comment>
<dbReference type="Proteomes" id="UP000289703">
    <property type="component" value="Unassembled WGS sequence"/>
</dbReference>
<dbReference type="PANTHER" id="PTHR45947">
    <property type="entry name" value="SULFOQUINOVOSYL TRANSFERASE SQD2"/>
    <property type="match status" value="1"/>
</dbReference>
<dbReference type="SUPFAM" id="SSF53756">
    <property type="entry name" value="UDP-Glycosyltransferase/glycogen phosphorylase"/>
    <property type="match status" value="1"/>
</dbReference>
<evidence type="ECO:0000259" key="1">
    <source>
        <dbReference type="Pfam" id="PF00534"/>
    </source>
</evidence>
<dbReference type="InterPro" id="IPR028098">
    <property type="entry name" value="Glyco_trans_4-like_N"/>
</dbReference>
<sequence length="368" mass="41466">MKRILHVVGGMNRAGAETMLINLFRHIDRSKFQFDFIYFTDDECDYDNDILALGGRIFRITTTNALAKMYQLYKILRKQGPYIAIHSHTNYNSFMYHIPACLAGVKNRITHSHCSNSLYSKSRSGRAYLRVSERLNQWFTNRFIACGKAAGQFLFPKVDQSKITILPNALNLNTYINPDLNQYLSIKDASLTGESTPLIVQIGRLSTVKNFDFTIDFAAYLKGIGKPYQFAFLGNGELWEELSQKVNKLDLNDCVHFMGVREDIPQILNEASCVIMPSLFEGFPVVLVEAQASGTPCLISDTISKDVDFGLGLVHRCSLNASFKDWDMALDRVLAGSTVSKDEIEEVLTEKGFSVTKSVRQLEGIYEA</sequence>
<dbReference type="AlphaFoldDB" id="A0A4Q1JPZ2"/>
<keyword evidence="4" id="KW-1185">Reference proteome</keyword>
<keyword evidence="3" id="KW-0808">Transferase</keyword>
<feature type="domain" description="Glycosyl transferase family 1" evidence="1">
    <location>
        <begin position="188"/>
        <end position="302"/>
    </location>
</feature>
<dbReference type="Gene3D" id="3.40.50.2000">
    <property type="entry name" value="Glycogen Phosphorylase B"/>
    <property type="match status" value="2"/>
</dbReference>